<keyword evidence="3" id="KW-0520">NAD</keyword>
<reference evidence="5" key="1">
    <citation type="journal article" date="2014" name="Front. Microbiol.">
        <title>High frequency of phylogenetically diverse reductive dehalogenase-homologous genes in deep subseafloor sedimentary metagenomes.</title>
        <authorList>
            <person name="Kawai M."/>
            <person name="Futagami T."/>
            <person name="Toyoda A."/>
            <person name="Takaki Y."/>
            <person name="Nishi S."/>
            <person name="Hori S."/>
            <person name="Arai W."/>
            <person name="Tsubouchi T."/>
            <person name="Morono Y."/>
            <person name="Uchiyama I."/>
            <person name="Ito T."/>
            <person name="Fujiyama A."/>
            <person name="Inagaki F."/>
            <person name="Takami H."/>
        </authorList>
    </citation>
    <scope>NUCLEOTIDE SEQUENCE</scope>
    <source>
        <strain evidence="5">Expedition CK06-06</strain>
    </source>
</reference>
<keyword evidence="2" id="KW-0560">Oxidoreductase</keyword>
<evidence type="ECO:0000256" key="3">
    <source>
        <dbReference type="ARBA" id="ARBA00023027"/>
    </source>
</evidence>
<dbReference type="EMBL" id="BARS01051071">
    <property type="protein sequence ID" value="GAG53111.1"/>
    <property type="molecule type" value="Genomic_DNA"/>
</dbReference>
<sequence length="205" mass="21445">MRRHFLPTEIITGCGCVSEVGRVSARYGDRVMVVSGQTFARRSGLLQRVTQLAQAEGLIVTTYDSVRGEAELPVVEAGIALARQENCQVFVGLGGGSAIDTAKAVAGLVNLPGSVWEYHGGRPLEGPGAPLVAVPTTAGTGAEVTKNAVLIDPRKQVKRSIRDDGWFARVALVDPETTLSMPPEVTASTGADALCQAIEAFTSIG</sequence>
<dbReference type="InterPro" id="IPR001670">
    <property type="entry name" value="ADH_Fe/GldA"/>
</dbReference>
<dbReference type="Gene3D" id="3.40.50.1970">
    <property type="match status" value="1"/>
</dbReference>
<evidence type="ECO:0000256" key="1">
    <source>
        <dbReference type="ARBA" id="ARBA00007358"/>
    </source>
</evidence>
<feature type="non-terminal residue" evidence="5">
    <location>
        <position position="205"/>
    </location>
</feature>
<dbReference type="PANTHER" id="PTHR11496:SF102">
    <property type="entry name" value="ALCOHOL DEHYDROGENASE 4"/>
    <property type="match status" value="1"/>
</dbReference>
<dbReference type="Pfam" id="PF00465">
    <property type="entry name" value="Fe-ADH"/>
    <property type="match status" value="1"/>
</dbReference>
<evidence type="ECO:0000259" key="4">
    <source>
        <dbReference type="Pfam" id="PF00465"/>
    </source>
</evidence>
<proteinExistence type="inferred from homology"/>
<protein>
    <recommendedName>
        <fullName evidence="4">Alcohol dehydrogenase iron-type/glycerol dehydrogenase GldA domain-containing protein</fullName>
    </recommendedName>
</protein>
<evidence type="ECO:0000256" key="2">
    <source>
        <dbReference type="ARBA" id="ARBA00023002"/>
    </source>
</evidence>
<comment type="caution">
    <text evidence="5">The sequence shown here is derived from an EMBL/GenBank/DDBJ whole genome shotgun (WGS) entry which is preliminary data.</text>
</comment>
<dbReference type="PANTHER" id="PTHR11496">
    <property type="entry name" value="ALCOHOL DEHYDROGENASE"/>
    <property type="match status" value="1"/>
</dbReference>
<dbReference type="GO" id="GO:0004022">
    <property type="term" value="F:alcohol dehydrogenase (NAD+) activity"/>
    <property type="evidence" value="ECO:0007669"/>
    <property type="project" value="TreeGrafter"/>
</dbReference>
<gene>
    <name evidence="5" type="ORF">S01H1_76130</name>
</gene>
<dbReference type="AlphaFoldDB" id="X0ZYK1"/>
<dbReference type="GO" id="GO:0046872">
    <property type="term" value="F:metal ion binding"/>
    <property type="evidence" value="ECO:0007669"/>
    <property type="project" value="InterPro"/>
</dbReference>
<accession>X0ZYK1</accession>
<feature type="domain" description="Alcohol dehydrogenase iron-type/glycerol dehydrogenase GldA" evidence="4">
    <location>
        <begin position="7"/>
        <end position="175"/>
    </location>
</feature>
<dbReference type="InterPro" id="IPR018211">
    <property type="entry name" value="ADH_Fe_CS"/>
</dbReference>
<dbReference type="FunFam" id="3.40.50.1970:FF:000003">
    <property type="entry name" value="Alcohol dehydrogenase, iron-containing"/>
    <property type="match status" value="1"/>
</dbReference>
<name>X0ZYK1_9ZZZZ</name>
<dbReference type="PROSITE" id="PS00913">
    <property type="entry name" value="ADH_IRON_1"/>
    <property type="match status" value="1"/>
</dbReference>
<organism evidence="5">
    <name type="scientific">marine sediment metagenome</name>
    <dbReference type="NCBI Taxonomy" id="412755"/>
    <lineage>
        <taxon>unclassified sequences</taxon>
        <taxon>metagenomes</taxon>
        <taxon>ecological metagenomes</taxon>
    </lineage>
</organism>
<comment type="similarity">
    <text evidence="1">Belongs to the iron-containing alcohol dehydrogenase family.</text>
</comment>
<evidence type="ECO:0000313" key="5">
    <source>
        <dbReference type="EMBL" id="GAG53111.1"/>
    </source>
</evidence>
<dbReference type="InterPro" id="IPR039697">
    <property type="entry name" value="Alcohol_dehydrogenase_Fe"/>
</dbReference>
<dbReference type="SUPFAM" id="SSF56796">
    <property type="entry name" value="Dehydroquinate synthase-like"/>
    <property type="match status" value="1"/>
</dbReference>